<organism evidence="14 15">
    <name type="scientific">Candidatus Magnetaquiglobus chichijimensis</name>
    <dbReference type="NCBI Taxonomy" id="3141448"/>
    <lineage>
        <taxon>Bacteria</taxon>
        <taxon>Pseudomonadati</taxon>
        <taxon>Pseudomonadota</taxon>
        <taxon>Magnetococcia</taxon>
        <taxon>Magnetococcales</taxon>
        <taxon>Candidatus Magnetaquicoccaceae</taxon>
        <taxon>Candidatus Magnetaquiglobus</taxon>
    </lineage>
</organism>
<comment type="cofactor">
    <cofactor evidence="2">
        <name>Zn(2+)</name>
        <dbReference type="ChEBI" id="CHEBI:29105"/>
    </cofactor>
</comment>
<keyword evidence="7" id="KW-0479">Metal-binding</keyword>
<comment type="catalytic activity">
    <reaction evidence="1">
        <text>Hydrolyzes the link between N-acetylmuramoyl residues and L-amino acid residues in certain cell-wall glycopeptides.</text>
        <dbReference type="EC" id="3.5.1.28"/>
    </reaction>
</comment>
<keyword evidence="6" id="KW-0963">Cytoplasm</keyword>
<dbReference type="PANTHER" id="PTHR30417:SF4">
    <property type="entry name" value="1,6-ANHYDRO-N-ACETYLMURAMYL-L-ALANINE AMIDASE AMPD"/>
    <property type="match status" value="1"/>
</dbReference>
<comment type="caution">
    <text evidence="14">The sequence shown here is derived from an EMBL/GenBank/DDBJ whole genome shotgun (WGS) entry which is preliminary data.</text>
</comment>
<comment type="subcellular location">
    <subcellularLocation>
        <location evidence="3">Cytoplasm</location>
    </subcellularLocation>
</comment>
<name>A0ABQ0C6J4_9PROT</name>
<keyword evidence="9" id="KW-0862">Zinc</keyword>
<evidence type="ECO:0000256" key="8">
    <source>
        <dbReference type="ARBA" id="ARBA00022801"/>
    </source>
</evidence>
<comment type="similarity">
    <text evidence="4">Belongs to the N-acetylmuramoyl-L-alanine amidase 2 family.</text>
</comment>
<dbReference type="Proteomes" id="UP001628193">
    <property type="component" value="Unassembled WGS sequence"/>
</dbReference>
<dbReference type="InterPro" id="IPR002502">
    <property type="entry name" value="Amidase_domain"/>
</dbReference>
<dbReference type="GO" id="GO:0008745">
    <property type="term" value="F:N-acetylmuramoyl-L-alanine amidase activity"/>
    <property type="evidence" value="ECO:0007669"/>
    <property type="project" value="UniProtKB-EC"/>
</dbReference>
<proteinExistence type="inferred from homology"/>
<gene>
    <name evidence="14" type="primary">ampD</name>
    <name evidence="14" type="ORF">SIID45300_00820</name>
</gene>
<reference evidence="14 15" key="1">
    <citation type="submission" date="2024-09" db="EMBL/GenBank/DDBJ databases">
        <title>Draft genome sequence of Candidatus Magnetaquicoccaceae bacterium FCR-1.</title>
        <authorList>
            <person name="Shimoshige H."/>
            <person name="Shimamura S."/>
            <person name="Taoka A."/>
            <person name="Kobayashi H."/>
            <person name="Maekawa T."/>
        </authorList>
    </citation>
    <scope>NUCLEOTIDE SEQUENCE [LARGE SCALE GENOMIC DNA]</scope>
    <source>
        <strain evidence="14 15">FCR-1</strain>
    </source>
</reference>
<dbReference type="Pfam" id="PF01510">
    <property type="entry name" value="Amidase_2"/>
    <property type="match status" value="1"/>
</dbReference>
<feature type="domain" description="N-acetylmuramoyl-L-alanine amidase" evidence="13">
    <location>
        <begin position="6"/>
        <end position="157"/>
    </location>
</feature>
<keyword evidence="10" id="KW-0961">Cell wall biogenesis/degradation</keyword>
<evidence type="ECO:0000256" key="2">
    <source>
        <dbReference type="ARBA" id="ARBA00001947"/>
    </source>
</evidence>
<evidence type="ECO:0000313" key="15">
    <source>
        <dbReference type="Proteomes" id="UP001628193"/>
    </source>
</evidence>
<dbReference type="EMBL" id="BAAFGK010000002">
    <property type="protein sequence ID" value="GAB0056512.1"/>
    <property type="molecule type" value="Genomic_DNA"/>
</dbReference>
<dbReference type="Gene3D" id="3.40.80.10">
    <property type="entry name" value="Peptidoglycan recognition protein-like"/>
    <property type="match status" value="1"/>
</dbReference>
<keyword evidence="15" id="KW-1185">Reference proteome</keyword>
<evidence type="ECO:0000256" key="10">
    <source>
        <dbReference type="ARBA" id="ARBA00023316"/>
    </source>
</evidence>
<evidence type="ECO:0000256" key="11">
    <source>
        <dbReference type="ARBA" id="ARBA00039257"/>
    </source>
</evidence>
<evidence type="ECO:0000256" key="3">
    <source>
        <dbReference type="ARBA" id="ARBA00004496"/>
    </source>
</evidence>
<keyword evidence="8 14" id="KW-0378">Hydrolase</keyword>
<dbReference type="SMART" id="SM00644">
    <property type="entry name" value="Ami_2"/>
    <property type="match status" value="1"/>
</dbReference>
<dbReference type="InterPro" id="IPR036505">
    <property type="entry name" value="Amidase/PGRP_sf"/>
</dbReference>
<protein>
    <recommendedName>
        <fullName evidence="11">1,6-anhydro-N-acetylmuramyl-L-alanine amidase AmpD</fullName>
        <ecNumber evidence="5">3.5.1.28</ecNumber>
    </recommendedName>
    <alternativeName>
        <fullName evidence="12">N-acetylmuramoyl-L-alanine amidase</fullName>
    </alternativeName>
</protein>
<sequence>MRYLPSPHADARPEGIRIDLLVVHAISLPPGAFGGPFVDDLFLGRLDPEAHPYFRQLAGLRVSAHFLIDRLGQLTQYVPVLLRAWHAGKSSWLGREACNDFSVGVELEGVEHGRFTPEQYSCLAGLARTLMVRLPGITPERIVGHRDIAPERKWDPGSGFDWEHFRALLRWARPEEPDSLVWDAG</sequence>
<evidence type="ECO:0000256" key="12">
    <source>
        <dbReference type="ARBA" id="ARBA00042615"/>
    </source>
</evidence>
<dbReference type="CDD" id="cd06583">
    <property type="entry name" value="PGRP"/>
    <property type="match status" value="1"/>
</dbReference>
<dbReference type="PANTHER" id="PTHR30417">
    <property type="entry name" value="N-ACETYLMURAMOYL-L-ALANINE AMIDASE AMID"/>
    <property type="match status" value="1"/>
</dbReference>
<evidence type="ECO:0000313" key="14">
    <source>
        <dbReference type="EMBL" id="GAB0056512.1"/>
    </source>
</evidence>
<evidence type="ECO:0000256" key="9">
    <source>
        <dbReference type="ARBA" id="ARBA00022833"/>
    </source>
</evidence>
<evidence type="ECO:0000256" key="1">
    <source>
        <dbReference type="ARBA" id="ARBA00001561"/>
    </source>
</evidence>
<dbReference type="SUPFAM" id="SSF55846">
    <property type="entry name" value="N-acetylmuramoyl-L-alanine amidase-like"/>
    <property type="match status" value="1"/>
</dbReference>
<evidence type="ECO:0000256" key="6">
    <source>
        <dbReference type="ARBA" id="ARBA00022490"/>
    </source>
</evidence>
<dbReference type="EC" id="3.5.1.28" evidence="5"/>
<evidence type="ECO:0000256" key="5">
    <source>
        <dbReference type="ARBA" id="ARBA00011901"/>
    </source>
</evidence>
<dbReference type="NCBIfam" id="NF008758">
    <property type="entry name" value="PRK11789.1"/>
    <property type="match status" value="1"/>
</dbReference>
<evidence type="ECO:0000259" key="13">
    <source>
        <dbReference type="SMART" id="SM00644"/>
    </source>
</evidence>
<evidence type="ECO:0000256" key="4">
    <source>
        <dbReference type="ARBA" id="ARBA00007553"/>
    </source>
</evidence>
<accession>A0ABQ0C6J4</accession>
<evidence type="ECO:0000256" key="7">
    <source>
        <dbReference type="ARBA" id="ARBA00022723"/>
    </source>
</evidence>
<dbReference type="InterPro" id="IPR051206">
    <property type="entry name" value="NAMLAA_amidase_2"/>
</dbReference>